<keyword evidence="2" id="KW-0347">Helicase</keyword>
<dbReference type="EMBL" id="FOXM01000006">
    <property type="protein sequence ID" value="SFP82504.1"/>
    <property type="molecule type" value="Genomic_DNA"/>
</dbReference>
<reference evidence="3" key="1">
    <citation type="submission" date="2016-10" db="EMBL/GenBank/DDBJ databases">
        <authorList>
            <person name="Varghese N."/>
            <person name="Submissions S."/>
        </authorList>
    </citation>
    <scope>NUCLEOTIDE SEQUENCE [LARGE SCALE GENOMIC DNA]</scope>
    <source>
        <strain evidence="3">JCM 18195</strain>
    </source>
</reference>
<evidence type="ECO:0000259" key="1">
    <source>
        <dbReference type="Pfam" id="PF06048"/>
    </source>
</evidence>
<evidence type="ECO:0000313" key="2">
    <source>
        <dbReference type="EMBL" id="SFP82504.1"/>
    </source>
</evidence>
<keyword evidence="2" id="KW-0378">Hydrolase</keyword>
<protein>
    <submittedName>
        <fullName evidence="2">Putative DNA primase/helicase</fullName>
    </submittedName>
</protein>
<name>A0A1I5THG1_9GAMM</name>
<keyword evidence="2" id="KW-0547">Nucleotide-binding</keyword>
<dbReference type="OrthoDB" id="784829at2"/>
<sequence>MSNVIELIPAPEAAPLTRPCFRTYDHATTLDDKPLKPGVWHHGNKRDADGNLTPVDEWLCGPLHVEAVTRCESRKAEYGRLLRFRNLDDRWLTWAMPGELLAGQPADVLRVLFNMGLKIAHRHRARVVEYIAEQSPNRRVTAATSTGWHGPELFITPLENIGKGDAIHQAESAADGDYGKAGTLDGWREGIAALLPGNPILQLAIGTALAGPLLAPLNIHTGGGFHLLWDSSNGKTTAVLCAASAWGHGAHFTLKWNATANGLEGIAALRNDGLLALDELGQADPRYVGDVVYSVADGTGKQRAGRSSAARRVRRWRVMLLSSGEVTLETKMAEAGKRTRAGQEVRLVTVSAGRTFGAWDNLHDHQSGASLSDALKRASSTHYGHAGPEFVRLLIESGDLGRLPEMLETIRAHFSAPPGQPARVAERFAIVALALEIAAGMGLLPLAQGAATASMVELFEGWRGERGEGPSEDRQILRAVADFIDRHGGSRFQSLEKGAIEVRDRAGYWEKTDNGRLYLFTSSGLKDAAQGFELARVGRALDSVGAIAKKESGKYQYRRSLPDGSNPGLYWINPARLDGAS</sequence>
<accession>A0A1I5THG1</accession>
<dbReference type="AlphaFoldDB" id="A0A1I5THG1"/>
<dbReference type="Pfam" id="PF06048">
    <property type="entry name" value="DUF927"/>
    <property type="match status" value="1"/>
</dbReference>
<dbReference type="RefSeq" id="WP_092430593.1">
    <property type="nucleotide sequence ID" value="NZ_FOXM01000006.1"/>
</dbReference>
<dbReference type="GO" id="GO:0004386">
    <property type="term" value="F:helicase activity"/>
    <property type="evidence" value="ECO:0007669"/>
    <property type="project" value="UniProtKB-KW"/>
</dbReference>
<feature type="domain" description="DUF927" evidence="1">
    <location>
        <begin position="36"/>
        <end position="314"/>
    </location>
</feature>
<keyword evidence="3" id="KW-1185">Reference proteome</keyword>
<proteinExistence type="predicted"/>
<evidence type="ECO:0000313" key="3">
    <source>
        <dbReference type="Proteomes" id="UP000243084"/>
    </source>
</evidence>
<gene>
    <name evidence="2" type="ORF">SAMN05216229_106120</name>
</gene>
<keyword evidence="2" id="KW-0067">ATP-binding</keyword>
<organism evidence="2 3">
    <name type="scientific">Geopseudomonas sagittaria</name>
    <dbReference type="NCBI Taxonomy" id="1135990"/>
    <lineage>
        <taxon>Bacteria</taxon>
        <taxon>Pseudomonadati</taxon>
        <taxon>Pseudomonadota</taxon>
        <taxon>Gammaproteobacteria</taxon>
        <taxon>Pseudomonadales</taxon>
        <taxon>Pseudomonadaceae</taxon>
        <taxon>Geopseudomonas</taxon>
    </lineage>
</organism>
<dbReference type="Proteomes" id="UP000243084">
    <property type="component" value="Unassembled WGS sequence"/>
</dbReference>
<dbReference type="InterPro" id="IPR009270">
    <property type="entry name" value="DUF927"/>
</dbReference>